<evidence type="ECO:0000256" key="1">
    <source>
        <dbReference type="SAM" id="MobiDB-lite"/>
    </source>
</evidence>
<accession>A0AA39R2G5</accession>
<dbReference type="EMBL" id="JAFEKC020000006">
    <property type="protein sequence ID" value="KAK0513692.1"/>
    <property type="molecule type" value="Genomic_DNA"/>
</dbReference>
<name>A0AA39R2G5_9LECA</name>
<feature type="compositionally biased region" description="Polar residues" evidence="1">
    <location>
        <begin position="84"/>
        <end position="94"/>
    </location>
</feature>
<reference evidence="2" key="1">
    <citation type="submission" date="2023-03" db="EMBL/GenBank/DDBJ databases">
        <title>Complete genome of Cladonia borealis.</title>
        <authorList>
            <person name="Park H."/>
        </authorList>
    </citation>
    <scope>NUCLEOTIDE SEQUENCE</scope>
    <source>
        <strain evidence="2">ANT050790</strain>
    </source>
</reference>
<protein>
    <submittedName>
        <fullName evidence="2">Uncharacterized protein</fullName>
    </submittedName>
</protein>
<dbReference type="Proteomes" id="UP001166286">
    <property type="component" value="Unassembled WGS sequence"/>
</dbReference>
<evidence type="ECO:0000313" key="2">
    <source>
        <dbReference type="EMBL" id="KAK0513692.1"/>
    </source>
</evidence>
<proteinExistence type="predicted"/>
<keyword evidence="3" id="KW-1185">Reference proteome</keyword>
<feature type="region of interest" description="Disordered" evidence="1">
    <location>
        <begin position="1"/>
        <end position="120"/>
    </location>
</feature>
<comment type="caution">
    <text evidence="2">The sequence shown here is derived from an EMBL/GenBank/DDBJ whole genome shotgun (WGS) entry which is preliminary data.</text>
</comment>
<sequence length="249" mass="27372">MALTFQHSHSPRSSDSDVDVSDTSGQRTLTPNDSGSCSEGQSPDNSTSATKSNRFRTQQQPSKPPPGSGPRARSGTWKCAVHNTLATSTNSPTSAIPPANTRVSDAVAPTSPTSRPASGTKCKEVERYVNEESKVGVVICPNYGGGWSTFFHRGLEEARQTNDKLAITAIKHTIEVMMFDKEVISALLDGNRPKVVDIVRKRAGDQICRMKKLWPLEIRWVDPAEEVFVHEYDGKETLCMKRDLILWNA</sequence>
<dbReference type="AlphaFoldDB" id="A0AA39R2G5"/>
<evidence type="ECO:0000313" key="3">
    <source>
        <dbReference type="Proteomes" id="UP001166286"/>
    </source>
</evidence>
<organism evidence="2 3">
    <name type="scientific">Cladonia borealis</name>
    <dbReference type="NCBI Taxonomy" id="184061"/>
    <lineage>
        <taxon>Eukaryota</taxon>
        <taxon>Fungi</taxon>
        <taxon>Dikarya</taxon>
        <taxon>Ascomycota</taxon>
        <taxon>Pezizomycotina</taxon>
        <taxon>Lecanoromycetes</taxon>
        <taxon>OSLEUM clade</taxon>
        <taxon>Lecanoromycetidae</taxon>
        <taxon>Lecanorales</taxon>
        <taxon>Lecanorineae</taxon>
        <taxon>Cladoniaceae</taxon>
        <taxon>Cladonia</taxon>
    </lineage>
</organism>
<feature type="compositionally biased region" description="Polar residues" evidence="1">
    <location>
        <begin position="23"/>
        <end position="57"/>
    </location>
</feature>
<gene>
    <name evidence="2" type="ORF">JMJ35_003414</name>
</gene>